<keyword evidence="1" id="KW-0560">Oxidoreductase</keyword>
<dbReference type="AlphaFoldDB" id="W4VFZ9"/>
<keyword evidence="3" id="KW-0813">Transport</keyword>
<dbReference type="InterPro" id="IPR036812">
    <property type="entry name" value="NAD(P)_OxRdtase_dom_sf"/>
</dbReference>
<evidence type="ECO:0000259" key="2">
    <source>
        <dbReference type="Pfam" id="PF00248"/>
    </source>
</evidence>
<dbReference type="PANTHER" id="PTHR43364:SF4">
    <property type="entry name" value="NAD(P)-LINKED OXIDOREDUCTASE SUPERFAMILY PROTEIN"/>
    <property type="match status" value="1"/>
</dbReference>
<dbReference type="SUPFAM" id="SSF51430">
    <property type="entry name" value="NAD(P)-linked oxidoreductase"/>
    <property type="match status" value="1"/>
</dbReference>
<proteinExistence type="predicted"/>
<keyword evidence="4" id="KW-1185">Reference proteome</keyword>
<dbReference type="Pfam" id="PF00248">
    <property type="entry name" value="Aldo_ket_red"/>
    <property type="match status" value="1"/>
</dbReference>
<feature type="domain" description="NADP-dependent oxidoreductase" evidence="2">
    <location>
        <begin position="8"/>
        <end position="85"/>
    </location>
</feature>
<dbReference type="EMBL" id="BAVS01000003">
    <property type="protein sequence ID" value="GAE92081.1"/>
    <property type="molecule type" value="Genomic_DNA"/>
</dbReference>
<evidence type="ECO:0000313" key="3">
    <source>
        <dbReference type="EMBL" id="GAE92081.1"/>
    </source>
</evidence>
<dbReference type="GO" id="GO:0016491">
    <property type="term" value="F:oxidoreductase activity"/>
    <property type="evidence" value="ECO:0007669"/>
    <property type="project" value="UniProtKB-KW"/>
</dbReference>
<organism evidence="3 4">
    <name type="scientific">Gracilibacillus boraciitolerans JCM 21714</name>
    <dbReference type="NCBI Taxonomy" id="1298598"/>
    <lineage>
        <taxon>Bacteria</taxon>
        <taxon>Bacillati</taxon>
        <taxon>Bacillota</taxon>
        <taxon>Bacilli</taxon>
        <taxon>Bacillales</taxon>
        <taxon>Bacillaceae</taxon>
        <taxon>Gracilibacillus</taxon>
    </lineage>
</organism>
<sequence length="105" mass="12048">MSLFPRRYSYQETLRALDDLVRQGKVLYIGVSEWTAEQMTEAVRLADQELLDRIVVNQPNDCMLHRNIEKGIIPVSEKHGIGQAVAMVPPIIRFKITTKHIEVMS</sequence>
<dbReference type="PANTHER" id="PTHR43364">
    <property type="entry name" value="NADH-SPECIFIC METHYLGLYOXAL REDUCTASE-RELATED"/>
    <property type="match status" value="1"/>
</dbReference>
<accession>W4VFZ9</accession>
<dbReference type="eggNOG" id="COG0667">
    <property type="taxonomic scope" value="Bacteria"/>
</dbReference>
<evidence type="ECO:0000256" key="1">
    <source>
        <dbReference type="ARBA" id="ARBA00023002"/>
    </source>
</evidence>
<protein>
    <submittedName>
        <fullName evidence="3">Voltage-gated potassium channel beta subunit</fullName>
    </submittedName>
</protein>
<dbReference type="GO" id="GO:0034220">
    <property type="term" value="P:monoatomic ion transmembrane transport"/>
    <property type="evidence" value="ECO:0007669"/>
    <property type="project" value="UniProtKB-KW"/>
</dbReference>
<evidence type="ECO:0000313" key="4">
    <source>
        <dbReference type="Proteomes" id="UP000019102"/>
    </source>
</evidence>
<dbReference type="InterPro" id="IPR023210">
    <property type="entry name" value="NADP_OxRdtase_dom"/>
</dbReference>
<dbReference type="InterPro" id="IPR050523">
    <property type="entry name" value="AKR_Detox_Biosynth"/>
</dbReference>
<keyword evidence="3" id="KW-0406">Ion transport</keyword>
<dbReference type="Proteomes" id="UP000019102">
    <property type="component" value="Unassembled WGS sequence"/>
</dbReference>
<dbReference type="STRING" id="1298598.JCM21714_1062"/>
<dbReference type="Gene3D" id="3.20.20.100">
    <property type="entry name" value="NADP-dependent oxidoreductase domain"/>
    <property type="match status" value="1"/>
</dbReference>
<name>W4VFZ9_9BACI</name>
<keyword evidence="3" id="KW-0407">Ion channel</keyword>
<reference evidence="3 4" key="1">
    <citation type="journal article" date="2014" name="Genome Announc.">
        <title>Draft Genome Sequence of the Boron-Tolerant and Moderately Halotolerant Bacterium Gracilibacillus boraciitolerans JCM 21714T.</title>
        <authorList>
            <person name="Ahmed I."/>
            <person name="Oshima K."/>
            <person name="Suda W."/>
            <person name="Kitamura K."/>
            <person name="Iida T."/>
            <person name="Ohmori Y."/>
            <person name="Fujiwara T."/>
            <person name="Hattori M."/>
            <person name="Ohkuma M."/>
        </authorList>
    </citation>
    <scope>NUCLEOTIDE SEQUENCE [LARGE SCALE GENOMIC DNA]</scope>
    <source>
        <strain evidence="3 4">JCM 21714</strain>
    </source>
</reference>
<gene>
    <name evidence="3" type="ORF">JCM21714_1062</name>
</gene>
<comment type="caution">
    <text evidence="3">The sequence shown here is derived from an EMBL/GenBank/DDBJ whole genome shotgun (WGS) entry which is preliminary data.</text>
</comment>